<evidence type="ECO:0000313" key="1">
    <source>
        <dbReference type="EMBL" id="KAK7474570.1"/>
    </source>
</evidence>
<name>A0ABD0JIL3_9CAEN</name>
<gene>
    <name evidence="1" type="ORF">BaRGS_00034154</name>
</gene>
<comment type="caution">
    <text evidence="1">The sequence shown here is derived from an EMBL/GenBank/DDBJ whole genome shotgun (WGS) entry which is preliminary data.</text>
</comment>
<keyword evidence="2" id="KW-1185">Reference proteome</keyword>
<dbReference type="CDD" id="cd00117">
    <property type="entry name" value="TFP"/>
    <property type="match status" value="1"/>
</dbReference>
<dbReference type="Proteomes" id="UP001519460">
    <property type="component" value="Unassembled WGS sequence"/>
</dbReference>
<dbReference type="AlphaFoldDB" id="A0ABD0JIL3"/>
<dbReference type="EMBL" id="JACVVK020000432">
    <property type="protein sequence ID" value="KAK7474570.1"/>
    <property type="molecule type" value="Genomic_DNA"/>
</dbReference>
<protein>
    <submittedName>
        <fullName evidence="1">Uncharacterized protein</fullName>
    </submittedName>
</protein>
<accession>A0ABD0JIL3</accession>
<reference evidence="1 2" key="1">
    <citation type="journal article" date="2023" name="Sci. Data">
        <title>Genome assembly of the Korean intertidal mud-creeper Batillaria attramentaria.</title>
        <authorList>
            <person name="Patra A.K."/>
            <person name="Ho P.T."/>
            <person name="Jun S."/>
            <person name="Lee S.J."/>
            <person name="Kim Y."/>
            <person name="Won Y.J."/>
        </authorList>
    </citation>
    <scope>NUCLEOTIDE SEQUENCE [LARGE SCALE GENOMIC DNA]</scope>
    <source>
        <strain evidence="1">Wonlab-2016</strain>
    </source>
</reference>
<sequence>MVPEHPHLCAEDKPFCMNDIYQEAGQPPAVFKRCVDEVTCNNEWYHESSDMAQCFQYDPSVYTDDLVCHLCCHGDGCNGQLLPAKEHLYKP</sequence>
<proteinExistence type="predicted"/>
<organism evidence="1 2">
    <name type="scientific">Batillaria attramentaria</name>
    <dbReference type="NCBI Taxonomy" id="370345"/>
    <lineage>
        <taxon>Eukaryota</taxon>
        <taxon>Metazoa</taxon>
        <taxon>Spiralia</taxon>
        <taxon>Lophotrochozoa</taxon>
        <taxon>Mollusca</taxon>
        <taxon>Gastropoda</taxon>
        <taxon>Caenogastropoda</taxon>
        <taxon>Sorbeoconcha</taxon>
        <taxon>Cerithioidea</taxon>
        <taxon>Batillariidae</taxon>
        <taxon>Batillaria</taxon>
    </lineage>
</organism>
<evidence type="ECO:0000313" key="2">
    <source>
        <dbReference type="Proteomes" id="UP001519460"/>
    </source>
</evidence>